<feature type="binding site" evidence="6">
    <location>
        <position position="35"/>
    </location>
    <ligand>
        <name>Zn(2+)</name>
        <dbReference type="ChEBI" id="CHEBI:29105"/>
    </ligand>
</feature>
<dbReference type="AlphaFoldDB" id="Q2F9Q7"/>
<feature type="active site" description="Proton donor/acceptor" evidence="5">
    <location>
        <position position="185"/>
    </location>
</feature>
<evidence type="ECO:0000256" key="3">
    <source>
        <dbReference type="ARBA" id="ARBA00022801"/>
    </source>
</evidence>
<dbReference type="Gene3D" id="2.20.25.160">
    <property type="match status" value="1"/>
</dbReference>
<evidence type="ECO:0000313" key="9">
    <source>
        <dbReference type="EMBL" id="ABA55964.1"/>
    </source>
</evidence>
<dbReference type="InterPro" id="IPR050178">
    <property type="entry name" value="AspA/AstE_fam"/>
</dbReference>
<evidence type="ECO:0000256" key="5">
    <source>
        <dbReference type="PIRSR" id="PIRSR018001-1"/>
    </source>
</evidence>
<feature type="domain" description="AstE/AspA barrel-sandwich hybrid" evidence="7">
    <location>
        <begin position="226"/>
        <end position="307"/>
    </location>
</feature>
<dbReference type="Pfam" id="PF04952">
    <property type="entry name" value="AstE_AspA_hybrid"/>
    <property type="match status" value="1"/>
</dbReference>
<dbReference type="GO" id="GO:0005829">
    <property type="term" value="C:cytosol"/>
    <property type="evidence" value="ECO:0007669"/>
    <property type="project" value="TreeGrafter"/>
</dbReference>
<name>Q2F9Q7_9VIBR</name>
<dbReference type="CDD" id="cd06909">
    <property type="entry name" value="M14_ASPA"/>
    <property type="match status" value="1"/>
</dbReference>
<dbReference type="EMBL" id="DQ139261">
    <property type="protein sequence ID" value="ABA55964.1"/>
    <property type="molecule type" value="Genomic_DNA"/>
</dbReference>
<dbReference type="Pfam" id="PF24827">
    <property type="entry name" value="AstE_AspA_cat"/>
    <property type="match status" value="1"/>
</dbReference>
<dbReference type="GO" id="GO:0016788">
    <property type="term" value="F:hydrolase activity, acting on ester bonds"/>
    <property type="evidence" value="ECO:0007669"/>
    <property type="project" value="InterPro"/>
</dbReference>
<evidence type="ECO:0000256" key="1">
    <source>
        <dbReference type="ARBA" id="ARBA00006173"/>
    </source>
</evidence>
<dbReference type="GO" id="GO:0046872">
    <property type="term" value="F:metal ion binding"/>
    <property type="evidence" value="ECO:0007669"/>
    <property type="project" value="UniProtKB-KW"/>
</dbReference>
<evidence type="ECO:0000259" key="8">
    <source>
        <dbReference type="Pfam" id="PF24827"/>
    </source>
</evidence>
<protein>
    <submittedName>
        <fullName evidence="9">Putative aspartoacylase</fullName>
    </submittedName>
</protein>
<sequence>MLNLNQNSLLLNIWNITFMDKLNRVLLVAGTHGNELSGIYLQKLIKDRLYDAERSTFSTHCVLGNPEAVKQNVRYVETDLNREFALANSSASSHGEGGSLQETELAKQFTQTHAAEEKQLIVDLHNTTSNMGATLILVSNDVFYRKMGAYVKQRMPEANILFEDRKAWDDQPYLCTTGQHGVMIEVGAQAHGSLKYETLELMKKMLTMVLDYLEQHNLGQVGELNDYDAYFYTEEVMIPVDHDGMRVATVHPMICGRDFGVVKPGEPLLATFFGYDIFWEGKQEIYPHFINESAYSKANIAMALAEKKCVRASD</sequence>
<keyword evidence="4 6" id="KW-0862">Zinc</keyword>
<dbReference type="InterPro" id="IPR016708">
    <property type="entry name" value="Aspartoacylase"/>
</dbReference>
<keyword evidence="2 6" id="KW-0479">Metal-binding</keyword>
<evidence type="ECO:0000256" key="2">
    <source>
        <dbReference type="ARBA" id="ARBA00022723"/>
    </source>
</evidence>
<comment type="similarity">
    <text evidence="1">Belongs to the AspA/AstE family. Aspartoacylase subfamily.</text>
</comment>
<comment type="cofactor">
    <cofactor evidence="6">
        <name>Zn(2+)</name>
        <dbReference type="ChEBI" id="CHEBI:29105"/>
    </cofactor>
    <text evidence="6">Binds 1 zinc ion per subunit.</text>
</comment>
<evidence type="ECO:0000256" key="6">
    <source>
        <dbReference type="PIRSR" id="PIRSR018001-3"/>
    </source>
</evidence>
<accession>Q2F9Q7</accession>
<dbReference type="NCBIfam" id="NF002601">
    <property type="entry name" value="PRK02259.1"/>
    <property type="match status" value="1"/>
</dbReference>
<dbReference type="PIRSF" id="PIRSF018001">
    <property type="entry name" value="Aspartoacylase"/>
    <property type="match status" value="1"/>
</dbReference>
<dbReference type="Gene3D" id="3.40.630.10">
    <property type="entry name" value="Zn peptidases"/>
    <property type="match status" value="1"/>
</dbReference>
<dbReference type="SUPFAM" id="SSF53187">
    <property type="entry name" value="Zn-dependent exopeptidases"/>
    <property type="match status" value="1"/>
</dbReference>
<dbReference type="InterPro" id="IPR055438">
    <property type="entry name" value="AstE_AspA_cat"/>
</dbReference>
<dbReference type="GO" id="GO:0016811">
    <property type="term" value="F:hydrolase activity, acting on carbon-nitrogen (but not peptide) bonds, in linear amides"/>
    <property type="evidence" value="ECO:0007669"/>
    <property type="project" value="InterPro"/>
</dbReference>
<evidence type="ECO:0000256" key="4">
    <source>
        <dbReference type="ARBA" id="ARBA00022833"/>
    </source>
</evidence>
<reference evidence="9" key="1">
    <citation type="journal article" date="2006" name="BMC Evol. Biol.">
        <title>Recovery and evolutionary analysis of complete integron gene cassette arrays from Vibrio.</title>
        <authorList>
            <person name="Boucher Y."/>
            <person name="Nesbo C.L."/>
            <person name="Joss M.J."/>
            <person name="Robinson A."/>
            <person name="Mabbutt B.C."/>
            <person name="Gillings M.R."/>
            <person name="Doolittle W.F."/>
            <person name="Stokes H.W."/>
        </authorList>
    </citation>
    <scope>NUCLEOTIDE SEQUENCE</scope>
    <source>
        <strain evidence="9">DAT722</strain>
    </source>
</reference>
<dbReference type="PANTHER" id="PTHR15162">
    <property type="entry name" value="ASPARTOACYLASE"/>
    <property type="match status" value="1"/>
</dbReference>
<proteinExistence type="inferred from homology"/>
<organism evidence="9">
    <name type="scientific">Vibrio sp. DAT722</name>
    <dbReference type="NCBI Taxonomy" id="344879"/>
    <lineage>
        <taxon>Bacteria</taxon>
        <taxon>Pseudomonadati</taxon>
        <taxon>Pseudomonadota</taxon>
        <taxon>Gammaproteobacteria</taxon>
        <taxon>Vibrionales</taxon>
        <taxon>Vibrionaceae</taxon>
        <taxon>Vibrio</taxon>
    </lineage>
</organism>
<dbReference type="InterPro" id="IPR007036">
    <property type="entry name" value="Aste_AspA_hybrid_dom"/>
</dbReference>
<feature type="binding site" evidence="6">
    <location>
        <position position="125"/>
    </location>
    <ligand>
        <name>Zn(2+)</name>
        <dbReference type="ChEBI" id="CHEBI:29105"/>
    </ligand>
</feature>
<dbReference type="PANTHER" id="PTHR15162:SF7">
    <property type="entry name" value="SUCCINYLGLUTAMATE DESUCCINYLASE"/>
    <property type="match status" value="1"/>
</dbReference>
<feature type="domain" description="Succinylglutamate desuccinylase/Aspartoacylase catalytic" evidence="8">
    <location>
        <begin position="23"/>
        <end position="213"/>
    </location>
</feature>
<feature type="binding site" evidence="6">
    <location>
        <position position="32"/>
    </location>
    <ligand>
        <name>Zn(2+)</name>
        <dbReference type="ChEBI" id="CHEBI:29105"/>
    </ligand>
</feature>
<dbReference type="HAMAP" id="MF_00704">
    <property type="entry name" value="Aspartoacylase"/>
    <property type="match status" value="1"/>
</dbReference>
<evidence type="ECO:0000259" key="7">
    <source>
        <dbReference type="Pfam" id="PF04952"/>
    </source>
</evidence>
<keyword evidence="3" id="KW-0378">Hydrolase</keyword>